<dbReference type="AlphaFoldDB" id="A0A9W4D0D1"/>
<accession>A0A9W4D0D1</accession>
<organism evidence="1 2">
    <name type="scientific">Blumeria graminis f. sp. triticale</name>
    <dbReference type="NCBI Taxonomy" id="1689686"/>
    <lineage>
        <taxon>Eukaryota</taxon>
        <taxon>Fungi</taxon>
        <taxon>Dikarya</taxon>
        <taxon>Ascomycota</taxon>
        <taxon>Pezizomycotina</taxon>
        <taxon>Leotiomycetes</taxon>
        <taxon>Erysiphales</taxon>
        <taxon>Erysiphaceae</taxon>
        <taxon>Blumeria</taxon>
    </lineage>
</organism>
<name>A0A9W4D0D1_BLUGR</name>
<sequence>MPIVTSRGKEVDVPPRPSMRLFFTTLKSMTMMLQVMKMN</sequence>
<reference evidence="1" key="1">
    <citation type="submission" date="2020-10" db="EMBL/GenBank/DDBJ databases">
        <authorList>
            <person name="Muller C M."/>
        </authorList>
    </citation>
    <scope>NUCLEOTIDE SEQUENCE</scope>
    <source>
        <strain evidence="1">THUN-12</strain>
    </source>
</reference>
<evidence type="ECO:0000313" key="2">
    <source>
        <dbReference type="Proteomes" id="UP000683417"/>
    </source>
</evidence>
<comment type="caution">
    <text evidence="1">The sequence shown here is derived from an EMBL/GenBank/DDBJ whole genome shotgun (WGS) entry which is preliminary data.</text>
</comment>
<evidence type="ECO:0000313" key="1">
    <source>
        <dbReference type="EMBL" id="CAD6502008.1"/>
    </source>
</evidence>
<protein>
    <submittedName>
        <fullName evidence="1">BgTH12-02251</fullName>
    </submittedName>
</protein>
<dbReference type="EMBL" id="CAJHIT010000005">
    <property type="protein sequence ID" value="CAD6502008.1"/>
    <property type="molecule type" value="Genomic_DNA"/>
</dbReference>
<proteinExistence type="predicted"/>
<gene>
    <name evidence="1" type="ORF">BGTH12_LOCUS3366</name>
</gene>
<dbReference type="Proteomes" id="UP000683417">
    <property type="component" value="Unassembled WGS sequence"/>
</dbReference>